<evidence type="ECO:0000256" key="6">
    <source>
        <dbReference type="ARBA" id="ARBA00022806"/>
    </source>
</evidence>
<feature type="domain" description="DNA helicase DnaB-like N-terminal" evidence="12">
    <location>
        <begin position="1"/>
        <end position="99"/>
    </location>
</feature>
<dbReference type="InterPro" id="IPR016136">
    <property type="entry name" value="DNA_helicase_N/primase_C"/>
</dbReference>
<dbReference type="EMBL" id="PGWZ01000591">
    <property type="protein sequence ID" value="PPJ69535.1"/>
    <property type="molecule type" value="Genomic_DNA"/>
</dbReference>
<evidence type="ECO:0000256" key="4">
    <source>
        <dbReference type="ARBA" id="ARBA00022741"/>
    </source>
</evidence>
<evidence type="ECO:0000256" key="11">
    <source>
        <dbReference type="ARBA" id="ARBA00048954"/>
    </source>
</evidence>
<evidence type="ECO:0000256" key="5">
    <source>
        <dbReference type="ARBA" id="ARBA00022801"/>
    </source>
</evidence>
<dbReference type="RefSeq" id="WP_306668046.1">
    <property type="nucleotide sequence ID" value="NZ_PGWZ01000591.1"/>
</dbReference>
<comment type="catalytic activity">
    <reaction evidence="11">
        <text>ATP + H2O = ADP + phosphate + H(+)</text>
        <dbReference type="Rhea" id="RHEA:13065"/>
        <dbReference type="ChEBI" id="CHEBI:15377"/>
        <dbReference type="ChEBI" id="CHEBI:15378"/>
        <dbReference type="ChEBI" id="CHEBI:30616"/>
        <dbReference type="ChEBI" id="CHEBI:43474"/>
        <dbReference type="ChEBI" id="CHEBI:456216"/>
        <dbReference type="EC" id="5.6.2.3"/>
    </reaction>
</comment>
<dbReference type="InterPro" id="IPR007693">
    <property type="entry name" value="DNA_helicase_DnaB-like_N"/>
</dbReference>
<evidence type="ECO:0000256" key="10">
    <source>
        <dbReference type="ARBA" id="ARBA00044969"/>
    </source>
</evidence>
<keyword evidence="3" id="KW-0235">DNA replication</keyword>
<dbReference type="InterPro" id="IPR036185">
    <property type="entry name" value="DNA_heli_DnaB-like_N_sf"/>
</dbReference>
<organism evidence="13 14">
    <name type="scientific">Staphylococcus aureus</name>
    <dbReference type="NCBI Taxonomy" id="1280"/>
    <lineage>
        <taxon>Bacteria</taxon>
        <taxon>Bacillati</taxon>
        <taxon>Bacillota</taxon>
        <taxon>Bacilli</taxon>
        <taxon>Bacillales</taxon>
        <taxon>Staphylococcaceae</taxon>
        <taxon>Staphylococcus</taxon>
    </lineage>
</organism>
<evidence type="ECO:0000256" key="2">
    <source>
        <dbReference type="ARBA" id="ARBA00022515"/>
    </source>
</evidence>
<dbReference type="FunFam" id="1.10.860.10:FF:000001">
    <property type="entry name" value="Replicative DNA helicase"/>
    <property type="match status" value="1"/>
</dbReference>
<evidence type="ECO:0000313" key="14">
    <source>
        <dbReference type="Proteomes" id="UP000238775"/>
    </source>
</evidence>
<dbReference type="Proteomes" id="UP000238775">
    <property type="component" value="Unassembled WGS sequence"/>
</dbReference>
<evidence type="ECO:0000259" key="12">
    <source>
        <dbReference type="Pfam" id="PF00772"/>
    </source>
</evidence>
<dbReference type="PANTHER" id="PTHR30153">
    <property type="entry name" value="REPLICATIVE DNA HELICASE DNAB"/>
    <property type="match status" value="1"/>
</dbReference>
<evidence type="ECO:0000256" key="9">
    <source>
        <dbReference type="ARBA" id="ARBA00023235"/>
    </source>
</evidence>
<keyword evidence="4" id="KW-0547">Nucleotide-binding</keyword>
<reference evidence="13 14" key="1">
    <citation type="submission" date="2017-11" db="EMBL/GenBank/DDBJ databases">
        <authorList>
            <person name="Founou R.C."/>
            <person name="Founou L."/>
            <person name="Allam M."/>
            <person name="Ismail A."/>
            <person name="Essack S.Y."/>
        </authorList>
    </citation>
    <scope>NUCLEOTIDE SEQUENCE [LARGE SCALE GENOMIC DNA]</scope>
    <source>
        <strain evidence="13 14">G703N2B1</strain>
    </source>
</reference>
<gene>
    <name evidence="13" type="ORF">CV021_15580</name>
</gene>
<dbReference type="GO" id="GO:0005829">
    <property type="term" value="C:cytosol"/>
    <property type="evidence" value="ECO:0007669"/>
    <property type="project" value="TreeGrafter"/>
</dbReference>
<dbReference type="GO" id="GO:0043139">
    <property type="term" value="F:5'-3' DNA helicase activity"/>
    <property type="evidence" value="ECO:0007669"/>
    <property type="project" value="UniProtKB-EC"/>
</dbReference>
<dbReference type="PANTHER" id="PTHR30153:SF2">
    <property type="entry name" value="REPLICATIVE DNA HELICASE"/>
    <property type="match status" value="1"/>
</dbReference>
<dbReference type="GO" id="GO:0003677">
    <property type="term" value="F:DNA binding"/>
    <property type="evidence" value="ECO:0007669"/>
    <property type="project" value="UniProtKB-KW"/>
</dbReference>
<keyword evidence="6 13" id="KW-0347">Helicase</keyword>
<evidence type="ECO:0000256" key="1">
    <source>
        <dbReference type="ARBA" id="ARBA00008428"/>
    </source>
</evidence>
<evidence type="ECO:0000256" key="7">
    <source>
        <dbReference type="ARBA" id="ARBA00022840"/>
    </source>
</evidence>
<proteinExistence type="inferred from homology"/>
<sequence length="144" mass="16186">PHSNEAEQSVLGAIIIDPELINTTQEVLLPESFYRGAHQHIFRAMMHLNEDNKEIDVVTLMDQLSSEGSLNEAGGPQYLAELSTSVPTTRNVQYYTDIVFKHALKRKLIQTADSIANDGYNDELELDTILSDAERRILELSSTR</sequence>
<comment type="caution">
    <text evidence="13">The sequence shown here is derived from an EMBL/GenBank/DDBJ whole genome shotgun (WGS) entry which is preliminary data.</text>
</comment>
<dbReference type="AlphaFoldDB" id="A0A7Z1SAG3"/>
<comment type="similarity">
    <text evidence="1">Belongs to the helicase family. DnaB subfamily.</text>
</comment>
<keyword evidence="2" id="KW-0639">Primosome</keyword>
<dbReference type="Gene3D" id="1.10.860.10">
    <property type="entry name" value="DNAb Helicase, Chain A"/>
    <property type="match status" value="1"/>
</dbReference>
<feature type="non-terminal residue" evidence="13">
    <location>
        <position position="144"/>
    </location>
</feature>
<name>A0A7Z1SAG3_STAAU</name>
<protein>
    <recommendedName>
        <fullName evidence="10">DNA 5'-3' helicase</fullName>
        <ecNumber evidence="10">5.6.2.3</ecNumber>
    </recommendedName>
</protein>
<evidence type="ECO:0000256" key="8">
    <source>
        <dbReference type="ARBA" id="ARBA00023125"/>
    </source>
</evidence>
<keyword evidence="9" id="KW-0413">Isomerase</keyword>
<evidence type="ECO:0000313" key="13">
    <source>
        <dbReference type="EMBL" id="PPJ69535.1"/>
    </source>
</evidence>
<keyword evidence="7" id="KW-0067">ATP-binding</keyword>
<evidence type="ECO:0000256" key="3">
    <source>
        <dbReference type="ARBA" id="ARBA00022705"/>
    </source>
</evidence>
<keyword evidence="5" id="KW-0378">Hydrolase</keyword>
<keyword evidence="8" id="KW-0238">DNA-binding</keyword>
<dbReference type="SUPFAM" id="SSF48024">
    <property type="entry name" value="N-terminal domain of DnaB helicase"/>
    <property type="match status" value="1"/>
</dbReference>
<dbReference type="GO" id="GO:0005524">
    <property type="term" value="F:ATP binding"/>
    <property type="evidence" value="ECO:0007669"/>
    <property type="project" value="UniProtKB-KW"/>
</dbReference>
<accession>A0A7Z1SAG3</accession>
<dbReference type="GO" id="GO:1990077">
    <property type="term" value="C:primosome complex"/>
    <property type="evidence" value="ECO:0007669"/>
    <property type="project" value="UniProtKB-KW"/>
</dbReference>
<dbReference type="EC" id="5.6.2.3" evidence="10"/>
<dbReference type="Pfam" id="PF00772">
    <property type="entry name" value="DnaB"/>
    <property type="match status" value="1"/>
</dbReference>
<dbReference type="GO" id="GO:0006269">
    <property type="term" value="P:DNA replication, synthesis of primer"/>
    <property type="evidence" value="ECO:0007669"/>
    <property type="project" value="UniProtKB-KW"/>
</dbReference>
<dbReference type="GO" id="GO:0016787">
    <property type="term" value="F:hydrolase activity"/>
    <property type="evidence" value="ECO:0007669"/>
    <property type="project" value="UniProtKB-KW"/>
</dbReference>
<feature type="non-terminal residue" evidence="13">
    <location>
        <position position="1"/>
    </location>
</feature>